<evidence type="ECO:0000256" key="2">
    <source>
        <dbReference type="ARBA" id="ARBA00022475"/>
    </source>
</evidence>
<feature type="transmembrane region" description="Helical" evidence="6">
    <location>
        <begin position="168"/>
        <end position="186"/>
    </location>
</feature>
<name>A0A7X0TMS4_9LIST</name>
<feature type="transmembrane region" description="Helical" evidence="6">
    <location>
        <begin position="12"/>
        <end position="34"/>
    </location>
</feature>
<gene>
    <name evidence="7" type="ORF">HB759_09085</name>
</gene>
<comment type="caution">
    <text evidence="7">The sequence shown here is derived from an EMBL/GenBank/DDBJ whole genome shotgun (WGS) entry which is preliminary data.</text>
</comment>
<proteinExistence type="predicted"/>
<dbReference type="RefSeq" id="WP_185353058.1">
    <property type="nucleotide sequence ID" value="NZ_JAARNB010000002.1"/>
</dbReference>
<reference evidence="7 8" key="1">
    <citation type="submission" date="2020-03" db="EMBL/GenBank/DDBJ databases">
        <title>Soil Listeria distribution.</title>
        <authorList>
            <person name="Liao J."/>
            <person name="Wiedmann M."/>
        </authorList>
    </citation>
    <scope>NUCLEOTIDE SEQUENCE [LARGE SCALE GENOMIC DNA]</scope>
    <source>
        <strain evidence="7 8">FSL L7-1833</strain>
    </source>
</reference>
<comment type="subcellular location">
    <subcellularLocation>
        <location evidence="1">Cell membrane</location>
        <topology evidence="1">Multi-pass membrane protein</topology>
    </subcellularLocation>
</comment>
<feature type="transmembrane region" description="Helical" evidence="6">
    <location>
        <begin position="46"/>
        <end position="67"/>
    </location>
</feature>
<evidence type="ECO:0000256" key="1">
    <source>
        <dbReference type="ARBA" id="ARBA00004651"/>
    </source>
</evidence>
<evidence type="ECO:0000256" key="4">
    <source>
        <dbReference type="ARBA" id="ARBA00022989"/>
    </source>
</evidence>
<dbReference type="PANTHER" id="PTHR30250:SF11">
    <property type="entry name" value="O-ANTIGEN TRANSPORTER-RELATED"/>
    <property type="match status" value="1"/>
</dbReference>
<organism evidence="7 8">
    <name type="scientific">Listeria booriae</name>
    <dbReference type="NCBI Taxonomy" id="1552123"/>
    <lineage>
        <taxon>Bacteria</taxon>
        <taxon>Bacillati</taxon>
        <taxon>Bacillota</taxon>
        <taxon>Bacilli</taxon>
        <taxon>Bacillales</taxon>
        <taxon>Listeriaceae</taxon>
        <taxon>Listeria</taxon>
    </lineage>
</organism>
<evidence type="ECO:0000256" key="3">
    <source>
        <dbReference type="ARBA" id="ARBA00022692"/>
    </source>
</evidence>
<evidence type="ECO:0000313" key="8">
    <source>
        <dbReference type="Proteomes" id="UP000532866"/>
    </source>
</evidence>
<feature type="transmembrane region" description="Helical" evidence="6">
    <location>
        <begin position="79"/>
        <end position="101"/>
    </location>
</feature>
<accession>A0A7X0TMS4</accession>
<dbReference type="InterPro" id="IPR002797">
    <property type="entry name" value="Polysacc_synth"/>
</dbReference>
<evidence type="ECO:0000313" key="7">
    <source>
        <dbReference type="EMBL" id="MBC1332089.1"/>
    </source>
</evidence>
<keyword evidence="4 6" id="KW-1133">Transmembrane helix</keyword>
<feature type="transmembrane region" description="Helical" evidence="6">
    <location>
        <begin position="107"/>
        <end position="126"/>
    </location>
</feature>
<keyword evidence="2" id="KW-1003">Cell membrane</keyword>
<evidence type="ECO:0000256" key="6">
    <source>
        <dbReference type="SAM" id="Phobius"/>
    </source>
</evidence>
<protein>
    <submittedName>
        <fullName evidence="7">Oligosaccharide flippase family protein</fullName>
    </submittedName>
</protein>
<feature type="transmembrane region" description="Helical" evidence="6">
    <location>
        <begin position="364"/>
        <end position="388"/>
    </location>
</feature>
<feature type="transmembrane region" description="Helical" evidence="6">
    <location>
        <begin position="207"/>
        <end position="224"/>
    </location>
</feature>
<keyword evidence="3 6" id="KW-0812">Transmembrane</keyword>
<dbReference type="Pfam" id="PF01943">
    <property type="entry name" value="Polysacc_synt"/>
    <property type="match status" value="1"/>
</dbReference>
<evidence type="ECO:0000256" key="5">
    <source>
        <dbReference type="ARBA" id="ARBA00023136"/>
    </source>
</evidence>
<dbReference type="GO" id="GO:0005886">
    <property type="term" value="C:plasma membrane"/>
    <property type="evidence" value="ECO:0007669"/>
    <property type="project" value="UniProtKB-SubCell"/>
</dbReference>
<dbReference type="PANTHER" id="PTHR30250">
    <property type="entry name" value="PST FAMILY PREDICTED COLANIC ACID TRANSPORTER"/>
    <property type="match status" value="1"/>
</dbReference>
<feature type="transmembrane region" description="Helical" evidence="6">
    <location>
        <begin position="324"/>
        <end position="344"/>
    </location>
</feature>
<feature type="transmembrane region" description="Helical" evidence="6">
    <location>
        <begin position="138"/>
        <end position="162"/>
    </location>
</feature>
<dbReference type="AlphaFoldDB" id="A0A7X0TMS4"/>
<dbReference type="EMBL" id="JAAROL010000003">
    <property type="protein sequence ID" value="MBC1332089.1"/>
    <property type="molecule type" value="Genomic_DNA"/>
</dbReference>
<dbReference type="InterPro" id="IPR050833">
    <property type="entry name" value="Poly_Biosynth_Transport"/>
</dbReference>
<feature type="transmembrane region" description="Helical" evidence="6">
    <location>
        <begin position="431"/>
        <end position="450"/>
    </location>
</feature>
<dbReference type="Proteomes" id="UP000532866">
    <property type="component" value="Unassembled WGS sequence"/>
</dbReference>
<keyword evidence="5 6" id="KW-0472">Membrane</keyword>
<feature type="transmembrane region" description="Helical" evidence="6">
    <location>
        <begin position="283"/>
        <end position="303"/>
    </location>
</feature>
<sequence length="470" mass="52864">MNRYKKLGWNTFIIGIGSMGSKFMIFLLVPFYTFYLSPSEYGQADILMMTISILIPIVTLSIADGVFRYTMDKASKKQVFSTACMILLIAGTVLILLTPLLRSVPMLQNYYGLFLTLLIVQLWNTLFQQQVRANGKLILYSVSGLLMSGVLLVANVIFLKYYDMGVDGYLYANLLAFAVNTLVLFFGAKLYKLFSFRAVNKMLLKKMLIYSLPLIPNAILWWVMQVSDRYILTFFLGVAANGLYTVAAKIPSLLSMLSSIFFQAWSISAIGEKLKQNDSFFTGVFTLFSCLFFVATEGIMLIVQPFSAILFSSAYHGVWQYVPFLLIAVLLSSFSSFLEVSYMVEKKTKQLLFTSLKGSVINVGLALLLIPTIGILGASIATLAGFLVTWLLRMKQIQFFNQIEFKKMFWMSMGLLITQSVYLSFAGDPNWWVQGMFALGLFVCQSTILVKKFGAFRGSKKVSQEGMVNR</sequence>
<feature type="transmembrane region" description="Helical" evidence="6">
    <location>
        <begin position="253"/>
        <end position="271"/>
    </location>
</feature>